<dbReference type="PANTHER" id="PTHR46609">
    <property type="entry name" value="EXONUCLEASE, PHAGE-TYPE/RECB, C-TERMINAL DOMAIN-CONTAINING PROTEIN"/>
    <property type="match status" value="1"/>
</dbReference>
<evidence type="ECO:0000313" key="1">
    <source>
        <dbReference type="EMBL" id="KAL3854920.1"/>
    </source>
</evidence>
<evidence type="ECO:0000313" key="2">
    <source>
        <dbReference type="Proteomes" id="UP001634394"/>
    </source>
</evidence>
<dbReference type="Gene3D" id="3.90.320.10">
    <property type="match status" value="1"/>
</dbReference>
<dbReference type="InterPro" id="IPR051703">
    <property type="entry name" value="NF-kappa-B_Signaling_Reg"/>
</dbReference>
<organism evidence="1 2">
    <name type="scientific">Sinanodonta woodiana</name>
    <name type="common">Chinese pond mussel</name>
    <name type="synonym">Anodonta woodiana</name>
    <dbReference type="NCBI Taxonomy" id="1069815"/>
    <lineage>
        <taxon>Eukaryota</taxon>
        <taxon>Metazoa</taxon>
        <taxon>Spiralia</taxon>
        <taxon>Lophotrochozoa</taxon>
        <taxon>Mollusca</taxon>
        <taxon>Bivalvia</taxon>
        <taxon>Autobranchia</taxon>
        <taxon>Heteroconchia</taxon>
        <taxon>Palaeoheterodonta</taxon>
        <taxon>Unionida</taxon>
        <taxon>Unionoidea</taxon>
        <taxon>Unionidae</taxon>
        <taxon>Unioninae</taxon>
        <taxon>Sinanodonta</taxon>
    </lineage>
</organism>
<dbReference type="Proteomes" id="UP001634394">
    <property type="component" value="Unassembled WGS sequence"/>
</dbReference>
<dbReference type="InterPro" id="IPR011604">
    <property type="entry name" value="PDDEXK-like_dom_sf"/>
</dbReference>
<proteinExistence type="predicted"/>
<dbReference type="EMBL" id="JBJQND010000014">
    <property type="protein sequence ID" value="KAL3854920.1"/>
    <property type="molecule type" value="Genomic_DNA"/>
</dbReference>
<sequence length="159" mass="18494">MELTQISKGQANLVEEAAINQSACKQWCHERCKRRAASMSGCICKATERTNNSSYKYSRTIRRHNFLAAHPDRIINDTTLVEVTCIYSRKTEVIKFETVPYLNLLSGLTLDTNHDHYYLIQGQMLCCMRKEYKFVVFTMKEFKVVSVNFDMDFVERNGN</sequence>
<reference evidence="1 2" key="1">
    <citation type="submission" date="2024-11" db="EMBL/GenBank/DDBJ databases">
        <title>Chromosome-level genome assembly of the freshwater bivalve Anodonta woodiana.</title>
        <authorList>
            <person name="Chen X."/>
        </authorList>
    </citation>
    <scope>NUCLEOTIDE SEQUENCE [LARGE SCALE GENOMIC DNA]</scope>
    <source>
        <strain evidence="1">MN2024</strain>
        <tissue evidence="1">Gills</tissue>
    </source>
</reference>
<dbReference type="PANTHER" id="PTHR46609:SF8">
    <property type="entry name" value="YQAJ VIRAL RECOMBINASE DOMAIN-CONTAINING PROTEIN"/>
    <property type="match status" value="1"/>
</dbReference>
<keyword evidence="2" id="KW-1185">Reference proteome</keyword>
<accession>A0ABD3V321</accession>
<protein>
    <submittedName>
        <fullName evidence="1">Uncharacterized protein</fullName>
    </submittedName>
</protein>
<dbReference type="AlphaFoldDB" id="A0ABD3V321"/>
<comment type="caution">
    <text evidence="1">The sequence shown here is derived from an EMBL/GenBank/DDBJ whole genome shotgun (WGS) entry which is preliminary data.</text>
</comment>
<name>A0ABD3V321_SINWO</name>
<gene>
    <name evidence="1" type="ORF">ACJMK2_014155</name>
</gene>